<dbReference type="EMBL" id="MN739403">
    <property type="protein sequence ID" value="QHT02949.1"/>
    <property type="molecule type" value="Genomic_DNA"/>
</dbReference>
<organism evidence="1">
    <name type="scientific">viral metagenome</name>
    <dbReference type="NCBI Taxonomy" id="1070528"/>
    <lineage>
        <taxon>unclassified sequences</taxon>
        <taxon>metagenomes</taxon>
        <taxon>organismal metagenomes</taxon>
    </lineage>
</organism>
<protein>
    <submittedName>
        <fullName evidence="1">Uncharacterized protein</fullName>
    </submittedName>
</protein>
<sequence>MRSSYRLGDLVFLNLEEHNKSKILFEYPNSIASRFIKENNNNIDIITKIILNYIEEVSHLLPKDIEESTVIHLRLGDVIAGNKWHERQKRPLEINYLKSLIENDTNPKYVIGRCFFADTSSNNIEECIELSNKYLKNVLEELNATHFDSGNADIDLCCAIKSKLFIQGKGYFSKLIVEVRKKLNLNNIETTEVN</sequence>
<dbReference type="AlphaFoldDB" id="A0A6C0CGY3"/>
<accession>A0A6C0CGY3</accession>
<reference evidence="1" key="1">
    <citation type="journal article" date="2020" name="Nature">
        <title>Giant virus diversity and host interactions through global metagenomics.</title>
        <authorList>
            <person name="Schulz F."/>
            <person name="Roux S."/>
            <person name="Paez-Espino D."/>
            <person name="Jungbluth S."/>
            <person name="Walsh D.A."/>
            <person name="Denef V.J."/>
            <person name="McMahon K.D."/>
            <person name="Konstantinidis K.T."/>
            <person name="Eloe-Fadrosh E.A."/>
            <person name="Kyrpides N.C."/>
            <person name="Woyke T."/>
        </authorList>
    </citation>
    <scope>NUCLEOTIDE SEQUENCE</scope>
    <source>
        <strain evidence="1">GVMAG-M-3300020727-4</strain>
    </source>
</reference>
<name>A0A6C0CGY3_9ZZZZ</name>
<evidence type="ECO:0000313" key="1">
    <source>
        <dbReference type="EMBL" id="QHT02949.1"/>
    </source>
</evidence>
<proteinExistence type="predicted"/>